<keyword evidence="4" id="KW-1185">Reference proteome</keyword>
<organism evidence="3 4">
    <name type="scientific">Haloferula luteola</name>
    <dbReference type="NCBI Taxonomy" id="595692"/>
    <lineage>
        <taxon>Bacteria</taxon>
        <taxon>Pseudomonadati</taxon>
        <taxon>Verrucomicrobiota</taxon>
        <taxon>Verrucomicrobiia</taxon>
        <taxon>Verrucomicrobiales</taxon>
        <taxon>Verrucomicrobiaceae</taxon>
        <taxon>Haloferula</taxon>
    </lineage>
</organism>
<comment type="caution">
    <text evidence="3">The sequence shown here is derived from an EMBL/GenBank/DDBJ whole genome shotgun (WGS) entry which is preliminary data.</text>
</comment>
<evidence type="ECO:0000256" key="2">
    <source>
        <dbReference type="SAM" id="SignalP"/>
    </source>
</evidence>
<sequence length="321" mass="36347">MIIRSTLVSLTLAVSGGSLWAWSAQQLDTKGRFESHPNPLGIQRSPYGQVIAMAFQAPVDKDWHGGIEIHEHDHDHAPDPDHDHDHEEAHSDHHDDGHDHDHDHDHEEAHSDDHDHEGDSAGTTPESLPFLERLERAVSHRNNPRAPTAAHQFYIRQQIEKKLRFAYNLDPSHYANYASYHLFLKESSLGTSTLKGPQKIRHMVALAENTIRYGLNDNTGDPRPALTASAAAYNVLELMIEDEPDSYTAADFDRPLTVLNFCLKRHLDLLELSRQSGLWDLLSSARQEEILQRGNLGLKLRDSALATLNRRYPDHEFPAPR</sequence>
<evidence type="ECO:0000313" key="3">
    <source>
        <dbReference type="EMBL" id="MBB5352363.1"/>
    </source>
</evidence>
<keyword evidence="2" id="KW-0732">Signal</keyword>
<dbReference type="AlphaFoldDB" id="A0A840V495"/>
<feature type="signal peptide" evidence="2">
    <location>
        <begin position="1"/>
        <end position="23"/>
    </location>
</feature>
<protein>
    <submittedName>
        <fullName evidence="3">Uncharacterized protein</fullName>
    </submittedName>
</protein>
<proteinExistence type="predicted"/>
<accession>A0A840V495</accession>
<feature type="compositionally biased region" description="Basic and acidic residues" evidence="1">
    <location>
        <begin position="70"/>
        <end position="119"/>
    </location>
</feature>
<dbReference type="EMBL" id="JACHFD010000012">
    <property type="protein sequence ID" value="MBB5352363.1"/>
    <property type="molecule type" value="Genomic_DNA"/>
</dbReference>
<gene>
    <name evidence="3" type="ORF">HNR46_002608</name>
</gene>
<reference evidence="3 4" key="1">
    <citation type="submission" date="2020-08" db="EMBL/GenBank/DDBJ databases">
        <title>Genomic Encyclopedia of Type Strains, Phase IV (KMG-IV): sequencing the most valuable type-strain genomes for metagenomic binning, comparative biology and taxonomic classification.</title>
        <authorList>
            <person name="Goeker M."/>
        </authorList>
    </citation>
    <scope>NUCLEOTIDE SEQUENCE [LARGE SCALE GENOMIC DNA]</scope>
    <source>
        <strain evidence="3 4">YC6886</strain>
    </source>
</reference>
<dbReference type="RefSeq" id="WP_184019340.1">
    <property type="nucleotide sequence ID" value="NZ_JACHFD010000012.1"/>
</dbReference>
<name>A0A840V495_9BACT</name>
<feature type="region of interest" description="Disordered" evidence="1">
    <location>
        <begin position="70"/>
        <end position="127"/>
    </location>
</feature>
<feature type="chain" id="PRO_5032452274" evidence="2">
    <location>
        <begin position="24"/>
        <end position="321"/>
    </location>
</feature>
<dbReference type="Proteomes" id="UP000557717">
    <property type="component" value="Unassembled WGS sequence"/>
</dbReference>
<evidence type="ECO:0000256" key="1">
    <source>
        <dbReference type="SAM" id="MobiDB-lite"/>
    </source>
</evidence>
<evidence type="ECO:0000313" key="4">
    <source>
        <dbReference type="Proteomes" id="UP000557717"/>
    </source>
</evidence>